<proteinExistence type="predicted"/>
<name>A0ABM1F6T5_PRICU</name>
<gene>
    <name evidence="3" type="primary">LOC106820118</name>
</gene>
<evidence type="ECO:0000313" key="2">
    <source>
        <dbReference type="Proteomes" id="UP000695022"/>
    </source>
</evidence>
<organism evidence="2 3">
    <name type="scientific">Priapulus caudatus</name>
    <name type="common">Priapulid worm</name>
    <dbReference type="NCBI Taxonomy" id="37621"/>
    <lineage>
        <taxon>Eukaryota</taxon>
        <taxon>Metazoa</taxon>
        <taxon>Ecdysozoa</taxon>
        <taxon>Scalidophora</taxon>
        <taxon>Priapulida</taxon>
        <taxon>Priapulimorpha</taxon>
        <taxon>Priapulimorphida</taxon>
        <taxon>Priapulidae</taxon>
        <taxon>Priapulus</taxon>
    </lineage>
</organism>
<dbReference type="RefSeq" id="XP_014680156.1">
    <property type="nucleotide sequence ID" value="XM_014824670.1"/>
</dbReference>
<protein>
    <submittedName>
        <fullName evidence="3">Polypeptide N-acetylgalactosaminyltransferase 1-like</fullName>
    </submittedName>
</protein>
<evidence type="ECO:0000256" key="1">
    <source>
        <dbReference type="ARBA" id="ARBA00023157"/>
    </source>
</evidence>
<evidence type="ECO:0000313" key="3">
    <source>
        <dbReference type="RefSeq" id="XP_014680156.1"/>
    </source>
</evidence>
<dbReference type="SUPFAM" id="SSF53448">
    <property type="entry name" value="Nucleotide-diphospho-sugar transferases"/>
    <property type="match status" value="1"/>
</dbReference>
<sequence>IHIHACVCRTPVMAGGLFTIDRSYFEEIGTYDEQMDVWGGENVEMSFRSCYAPLLSDAKAKRYRDTDVSSRIEIREKLQCKSFKWYLENIYPENFLPVNYLTFGQIKNAAVGKCLEGTYGVHGAQAKLSLKQCGIGDINSQLYIYTNQRLI</sequence>
<feature type="non-terminal residue" evidence="3">
    <location>
        <position position="1"/>
    </location>
</feature>
<dbReference type="InterPro" id="IPR029044">
    <property type="entry name" value="Nucleotide-diphossugar_trans"/>
</dbReference>
<keyword evidence="2" id="KW-1185">Reference proteome</keyword>
<feature type="non-terminal residue" evidence="3">
    <location>
        <position position="151"/>
    </location>
</feature>
<dbReference type="Proteomes" id="UP000695022">
    <property type="component" value="Unplaced"/>
</dbReference>
<dbReference type="Gene3D" id="3.90.550.10">
    <property type="entry name" value="Spore Coat Polysaccharide Biosynthesis Protein SpsA, Chain A"/>
    <property type="match status" value="2"/>
</dbReference>
<dbReference type="PANTHER" id="PTHR11675">
    <property type="entry name" value="N-ACETYLGALACTOSAMINYLTRANSFERASE"/>
    <property type="match status" value="1"/>
</dbReference>
<keyword evidence="1" id="KW-1015">Disulfide bond</keyword>
<dbReference type="GeneID" id="106820118"/>
<dbReference type="PANTHER" id="PTHR11675:SF101">
    <property type="entry name" value="POLYPEPTIDE N-ACETYLGALACTOSAMINYLTRANSFERASE 5"/>
    <property type="match status" value="1"/>
</dbReference>
<accession>A0ABM1F6T5</accession>
<reference evidence="3" key="1">
    <citation type="submission" date="2025-08" db="UniProtKB">
        <authorList>
            <consortium name="RefSeq"/>
        </authorList>
    </citation>
    <scope>IDENTIFICATION</scope>
</reference>